<comment type="caution">
    <text evidence="6">Lacks conserved residue(s) required for the propagation of feature annotation.</text>
</comment>
<reference evidence="9" key="1">
    <citation type="journal article" date="2019" name="Int. J. Syst. Evol. Microbiol.">
        <title>The Global Catalogue of Microorganisms (GCM) 10K type strain sequencing project: providing services to taxonomists for standard genome sequencing and annotation.</title>
        <authorList>
            <consortium name="The Broad Institute Genomics Platform"/>
            <consortium name="The Broad Institute Genome Sequencing Center for Infectious Disease"/>
            <person name="Wu L."/>
            <person name="Ma J."/>
        </authorList>
    </citation>
    <scope>NUCLEOTIDE SEQUENCE [LARGE SCALE GENOMIC DNA]</scope>
    <source>
        <strain evidence="9">CGMCC 1.12404</strain>
    </source>
</reference>
<feature type="region of interest" description="Disordered" evidence="7">
    <location>
        <begin position="223"/>
        <end position="242"/>
    </location>
</feature>
<dbReference type="RefSeq" id="WP_188432392.1">
    <property type="nucleotide sequence ID" value="NZ_BMEX01000005.1"/>
</dbReference>
<keyword evidence="9" id="KW-1185">Reference proteome</keyword>
<dbReference type="InterPro" id="IPR003682">
    <property type="entry name" value="rRNA_ssu_MeTfrase_G"/>
</dbReference>
<feature type="binding site" evidence="6">
    <location>
        <begin position="130"/>
        <end position="131"/>
    </location>
    <ligand>
        <name>S-adenosyl-L-methionine</name>
        <dbReference type="ChEBI" id="CHEBI:59789"/>
    </ligand>
</feature>
<evidence type="ECO:0000313" key="9">
    <source>
        <dbReference type="Proteomes" id="UP000617979"/>
    </source>
</evidence>
<proteinExistence type="inferred from homology"/>
<evidence type="ECO:0000256" key="6">
    <source>
        <dbReference type="HAMAP-Rule" id="MF_00074"/>
    </source>
</evidence>
<keyword evidence="3 6" id="KW-0489">Methyltransferase</keyword>
<dbReference type="NCBIfam" id="TIGR00138">
    <property type="entry name" value="rsmG_gidB"/>
    <property type="match status" value="1"/>
</dbReference>
<sequence>MDYREWLGETARELLRVPLNTEQLDLLYRYYRLLVEGNKKMNLTAITDEKAVFVKHFFDSLTPAPHLSFSEVDSLIDVGTGAGFPGIPLKIAYPHLRLVLLDSLNKRVTFLRETVAQLGLHGVECVHGRAEEVARRPLFRESFDVVTARAVAKLNVLAEYCLPFVRVGGWFVALKGADIEEEVGQARPGVRTLGGKAPDSISLSLPEGMGKRHLIFVTKERPTPKSYPRKVGTPVRNPLHSS</sequence>
<evidence type="ECO:0000256" key="7">
    <source>
        <dbReference type="SAM" id="MobiDB-lite"/>
    </source>
</evidence>
<name>A0ABQ1GM93_9BACL</name>
<keyword evidence="5 6" id="KW-0949">S-adenosyl-L-methionine</keyword>
<evidence type="ECO:0000256" key="4">
    <source>
        <dbReference type="ARBA" id="ARBA00022679"/>
    </source>
</evidence>
<evidence type="ECO:0000256" key="5">
    <source>
        <dbReference type="ARBA" id="ARBA00022691"/>
    </source>
</evidence>
<feature type="binding site" evidence="6">
    <location>
        <position position="84"/>
    </location>
    <ligand>
        <name>S-adenosyl-L-methionine</name>
        <dbReference type="ChEBI" id="CHEBI:59789"/>
    </ligand>
</feature>
<dbReference type="Gene3D" id="3.40.50.150">
    <property type="entry name" value="Vaccinia Virus protein VP39"/>
    <property type="match status" value="1"/>
</dbReference>
<dbReference type="InterPro" id="IPR029063">
    <property type="entry name" value="SAM-dependent_MTases_sf"/>
</dbReference>
<comment type="caution">
    <text evidence="8">The sequence shown here is derived from an EMBL/GenBank/DDBJ whole genome shotgun (WGS) entry which is preliminary data.</text>
</comment>
<dbReference type="EC" id="2.1.1.-" evidence="6"/>
<dbReference type="Pfam" id="PF02527">
    <property type="entry name" value="GidB"/>
    <property type="match status" value="1"/>
</dbReference>
<dbReference type="GO" id="GO:0008168">
    <property type="term" value="F:methyltransferase activity"/>
    <property type="evidence" value="ECO:0007669"/>
    <property type="project" value="UniProtKB-KW"/>
</dbReference>
<gene>
    <name evidence="6 8" type="primary">rsmG</name>
    <name evidence="8" type="ORF">GCM10007416_19720</name>
</gene>
<evidence type="ECO:0000256" key="1">
    <source>
        <dbReference type="ARBA" id="ARBA00022490"/>
    </source>
</evidence>
<dbReference type="HAMAP" id="MF_00074">
    <property type="entry name" value="16SrRNA_methyltr_G"/>
    <property type="match status" value="1"/>
</dbReference>
<dbReference type="Proteomes" id="UP000617979">
    <property type="component" value="Unassembled WGS sequence"/>
</dbReference>
<dbReference type="SUPFAM" id="SSF53335">
    <property type="entry name" value="S-adenosyl-L-methionine-dependent methyltransferases"/>
    <property type="match status" value="1"/>
</dbReference>
<accession>A0ABQ1GM93</accession>
<dbReference type="PANTHER" id="PTHR31760">
    <property type="entry name" value="S-ADENOSYL-L-METHIONINE-DEPENDENT METHYLTRANSFERASES SUPERFAMILY PROTEIN"/>
    <property type="match status" value="1"/>
</dbReference>
<feature type="binding site" evidence="6">
    <location>
        <position position="149"/>
    </location>
    <ligand>
        <name>S-adenosyl-L-methionine</name>
        <dbReference type="ChEBI" id="CHEBI:59789"/>
    </ligand>
</feature>
<comment type="similarity">
    <text evidence="6">Belongs to the methyltransferase superfamily. RNA methyltransferase RsmG family.</text>
</comment>
<dbReference type="PANTHER" id="PTHR31760:SF0">
    <property type="entry name" value="S-ADENOSYL-L-METHIONINE-DEPENDENT METHYLTRANSFERASES SUPERFAMILY PROTEIN"/>
    <property type="match status" value="1"/>
</dbReference>
<feature type="binding site" evidence="6">
    <location>
        <position position="79"/>
    </location>
    <ligand>
        <name>S-adenosyl-L-methionine</name>
        <dbReference type="ChEBI" id="CHEBI:59789"/>
    </ligand>
</feature>
<keyword evidence="1 6" id="KW-0963">Cytoplasm</keyword>
<comment type="function">
    <text evidence="6">Specifically methylates the N7 position of guanine in position 535 of 16S rRNA.</text>
</comment>
<evidence type="ECO:0000256" key="3">
    <source>
        <dbReference type="ARBA" id="ARBA00022603"/>
    </source>
</evidence>
<protein>
    <recommendedName>
        <fullName evidence="6">Ribosomal RNA small subunit methyltransferase G</fullName>
        <ecNumber evidence="6">2.1.1.-</ecNumber>
    </recommendedName>
    <alternativeName>
        <fullName evidence="6">16S rRNA 7-methylguanosine methyltransferase</fullName>
        <shortName evidence="6">16S rRNA m7G methyltransferase</shortName>
    </alternativeName>
</protein>
<evidence type="ECO:0000313" key="8">
    <source>
        <dbReference type="EMBL" id="GGA46622.1"/>
    </source>
</evidence>
<dbReference type="EMBL" id="BMEX01000005">
    <property type="protein sequence ID" value="GGA46622.1"/>
    <property type="molecule type" value="Genomic_DNA"/>
</dbReference>
<dbReference type="PIRSF" id="PIRSF003078">
    <property type="entry name" value="GidB"/>
    <property type="match status" value="1"/>
</dbReference>
<organism evidence="8 9">
    <name type="scientific">Kroppenstedtia guangzhouensis</name>
    <dbReference type="NCBI Taxonomy" id="1274356"/>
    <lineage>
        <taxon>Bacteria</taxon>
        <taxon>Bacillati</taxon>
        <taxon>Bacillota</taxon>
        <taxon>Bacilli</taxon>
        <taxon>Bacillales</taxon>
        <taxon>Thermoactinomycetaceae</taxon>
        <taxon>Kroppenstedtia</taxon>
    </lineage>
</organism>
<dbReference type="GO" id="GO:0032259">
    <property type="term" value="P:methylation"/>
    <property type="evidence" value="ECO:0007669"/>
    <property type="project" value="UniProtKB-KW"/>
</dbReference>
<evidence type="ECO:0000256" key="2">
    <source>
        <dbReference type="ARBA" id="ARBA00022552"/>
    </source>
</evidence>
<keyword evidence="4 6" id="KW-0808">Transferase</keyword>
<keyword evidence="2 6" id="KW-0698">rRNA processing</keyword>
<comment type="subcellular location">
    <subcellularLocation>
        <location evidence="6">Cytoplasm</location>
    </subcellularLocation>
</comment>